<dbReference type="GO" id="GO:0005829">
    <property type="term" value="C:cytosol"/>
    <property type="evidence" value="ECO:0007669"/>
    <property type="project" value="TreeGrafter"/>
</dbReference>
<dbReference type="Pfam" id="PF00240">
    <property type="entry name" value="ubiquitin"/>
    <property type="match status" value="1"/>
</dbReference>
<gene>
    <name evidence="4" type="ORF">NEDG_00080</name>
</gene>
<dbReference type="InterPro" id="IPR000626">
    <property type="entry name" value="Ubiquitin-like_dom"/>
</dbReference>
<feature type="region of interest" description="Disordered" evidence="2">
    <location>
        <begin position="76"/>
        <end position="110"/>
    </location>
</feature>
<dbReference type="GeneID" id="93646430"/>
<dbReference type="Gene3D" id="1.10.8.10">
    <property type="entry name" value="DNA helicase RuvA subunit, C-terminal domain"/>
    <property type="match status" value="1"/>
</dbReference>
<dbReference type="SUPFAM" id="SSF54236">
    <property type="entry name" value="Ubiquitin-like"/>
    <property type="match status" value="1"/>
</dbReference>
<evidence type="ECO:0000256" key="2">
    <source>
        <dbReference type="SAM" id="MobiDB-lite"/>
    </source>
</evidence>
<dbReference type="AlphaFoldDB" id="A0A177EI06"/>
<accession>A0A177EI06</accession>
<dbReference type="RefSeq" id="XP_067545206.1">
    <property type="nucleotide sequence ID" value="XM_067687498.1"/>
</dbReference>
<dbReference type="PANTHER" id="PTHR10677:SF3">
    <property type="entry name" value="FI07626P-RELATED"/>
    <property type="match status" value="1"/>
</dbReference>
<keyword evidence="5" id="KW-1185">Reference proteome</keyword>
<proteinExistence type="predicted"/>
<dbReference type="SUPFAM" id="SSF46934">
    <property type="entry name" value="UBA-like"/>
    <property type="match status" value="1"/>
</dbReference>
<dbReference type="EMBL" id="LTDL01000014">
    <property type="protein sequence ID" value="OAG31605.1"/>
    <property type="molecule type" value="Genomic_DNA"/>
</dbReference>
<reference evidence="4 5" key="1">
    <citation type="submission" date="2016-02" db="EMBL/GenBank/DDBJ databases">
        <title>Discovery of a natural microsporidian pathogen with a broad tissue tropism in Caenorhabditis elegans.</title>
        <authorList>
            <person name="Luallen R.J."/>
            <person name="Reinke A.W."/>
            <person name="Tong L."/>
            <person name="Botts M.R."/>
            <person name="Felix M.-A."/>
            <person name="Troemel E.R."/>
        </authorList>
    </citation>
    <scope>NUCLEOTIDE SEQUENCE [LARGE SCALE GENOMIC DNA]</scope>
    <source>
        <strain evidence="4 5">JUm2807</strain>
    </source>
</reference>
<dbReference type="PROSITE" id="PS50053">
    <property type="entry name" value="UBIQUITIN_2"/>
    <property type="match status" value="1"/>
</dbReference>
<evidence type="ECO:0000256" key="1">
    <source>
        <dbReference type="SAM" id="Coils"/>
    </source>
</evidence>
<sequence length="314" mass="33646">MNVTVKTSKGDNYQIELESEEITVKALKEKLVEKTKASVAQQKLIFLGRLLEDAKVLKDYNLKNGSSIYLVIKSDEKKSPTPQASSQPAPAPAMSAPTMNSAHSSSSNLGAGMGNGMGAGMGNGMNFPFWGGMEGMGGMGGLDTPEKKKEFSLKIKEMMKNPDQMRSIMDACLTMQNVPEEGKKAALQNIDAFSAFAKTNPEQFDVFINQITSGDFPNNLGGMGAGMPSFPAPPQSGSQPAPPATQQGQVPSPGTIMYSMPFNKEEAAVKYAAKLLELESIGYTDKEINLVALVYSDGDVTKALNLLLDWANDQ</sequence>
<dbReference type="InterPro" id="IPR015496">
    <property type="entry name" value="Ubiquilin"/>
</dbReference>
<feature type="domain" description="Ubiquitin-like" evidence="3">
    <location>
        <begin position="1"/>
        <end position="73"/>
    </location>
</feature>
<dbReference type="OrthoDB" id="267397at2759"/>
<feature type="coiled-coil region" evidence="1">
    <location>
        <begin position="10"/>
        <end position="37"/>
    </location>
</feature>
<dbReference type="GO" id="GO:0031593">
    <property type="term" value="F:polyubiquitin modification-dependent protein binding"/>
    <property type="evidence" value="ECO:0007669"/>
    <property type="project" value="TreeGrafter"/>
</dbReference>
<dbReference type="InterPro" id="IPR009060">
    <property type="entry name" value="UBA-like_sf"/>
</dbReference>
<dbReference type="VEuPathDB" id="MicrosporidiaDB:NEDG_00080"/>
<evidence type="ECO:0000259" key="3">
    <source>
        <dbReference type="PROSITE" id="PS50053"/>
    </source>
</evidence>
<dbReference type="SMART" id="SM00213">
    <property type="entry name" value="UBQ"/>
    <property type="match status" value="1"/>
</dbReference>
<evidence type="ECO:0000313" key="4">
    <source>
        <dbReference type="EMBL" id="OAG31605.1"/>
    </source>
</evidence>
<dbReference type="Gene3D" id="3.10.20.90">
    <property type="entry name" value="Phosphatidylinositol 3-kinase Catalytic Subunit, Chain A, domain 1"/>
    <property type="match status" value="1"/>
</dbReference>
<feature type="region of interest" description="Disordered" evidence="2">
    <location>
        <begin position="225"/>
        <end position="254"/>
    </location>
</feature>
<feature type="compositionally biased region" description="Low complexity" evidence="2">
    <location>
        <begin position="80"/>
        <end position="110"/>
    </location>
</feature>
<dbReference type="Proteomes" id="UP000185944">
    <property type="component" value="Unassembled WGS sequence"/>
</dbReference>
<dbReference type="InterPro" id="IPR029071">
    <property type="entry name" value="Ubiquitin-like_domsf"/>
</dbReference>
<name>A0A177EI06_9MICR</name>
<dbReference type="STRING" id="1805483.A0A177EI06"/>
<keyword evidence="1" id="KW-0175">Coiled coil</keyword>
<dbReference type="PANTHER" id="PTHR10677">
    <property type="entry name" value="UBIQUILIN"/>
    <property type="match status" value="1"/>
</dbReference>
<evidence type="ECO:0000313" key="5">
    <source>
        <dbReference type="Proteomes" id="UP000185944"/>
    </source>
</evidence>
<dbReference type="GO" id="GO:0006511">
    <property type="term" value="P:ubiquitin-dependent protein catabolic process"/>
    <property type="evidence" value="ECO:0007669"/>
    <property type="project" value="TreeGrafter"/>
</dbReference>
<feature type="compositionally biased region" description="Low complexity" evidence="2">
    <location>
        <begin position="235"/>
        <end position="251"/>
    </location>
</feature>
<comment type="caution">
    <text evidence="4">The sequence shown here is derived from an EMBL/GenBank/DDBJ whole genome shotgun (WGS) entry which is preliminary data.</text>
</comment>
<organism evidence="4 5">
    <name type="scientific">Nematocida displodere</name>
    <dbReference type="NCBI Taxonomy" id="1805483"/>
    <lineage>
        <taxon>Eukaryota</taxon>
        <taxon>Fungi</taxon>
        <taxon>Fungi incertae sedis</taxon>
        <taxon>Microsporidia</taxon>
        <taxon>Nematocida</taxon>
    </lineage>
</organism>
<protein>
    <recommendedName>
        <fullName evidence="3">Ubiquitin-like domain-containing protein</fullName>
    </recommendedName>
</protein>